<proteinExistence type="predicted"/>
<dbReference type="AlphaFoldDB" id="A0A6C0IMN3"/>
<evidence type="ECO:0000313" key="1">
    <source>
        <dbReference type="EMBL" id="QHT93850.1"/>
    </source>
</evidence>
<protein>
    <submittedName>
        <fullName evidence="1">Uncharacterized protein</fullName>
    </submittedName>
</protein>
<dbReference type="EMBL" id="MN740210">
    <property type="protein sequence ID" value="QHT93850.1"/>
    <property type="molecule type" value="Genomic_DNA"/>
</dbReference>
<accession>A0A6C0IMN3</accession>
<organism evidence="1">
    <name type="scientific">viral metagenome</name>
    <dbReference type="NCBI Taxonomy" id="1070528"/>
    <lineage>
        <taxon>unclassified sequences</taxon>
        <taxon>metagenomes</taxon>
        <taxon>organismal metagenomes</taxon>
    </lineage>
</organism>
<reference evidence="1" key="1">
    <citation type="journal article" date="2020" name="Nature">
        <title>Giant virus diversity and host interactions through global metagenomics.</title>
        <authorList>
            <person name="Schulz F."/>
            <person name="Roux S."/>
            <person name="Paez-Espino D."/>
            <person name="Jungbluth S."/>
            <person name="Walsh D.A."/>
            <person name="Denef V.J."/>
            <person name="McMahon K.D."/>
            <person name="Konstantinidis K.T."/>
            <person name="Eloe-Fadrosh E.A."/>
            <person name="Kyrpides N.C."/>
            <person name="Woyke T."/>
        </authorList>
    </citation>
    <scope>NUCLEOTIDE SEQUENCE</scope>
    <source>
        <strain evidence="1">GVMAG-M-3300024258-14</strain>
    </source>
</reference>
<sequence length="72" mass="8504">MTNQYKFVGIIRNFFRTSNKVPLGRWHLDKHTNLKIDLSNEDHCGTCVSLYNKPENKIFKGKTININNDMYK</sequence>
<name>A0A6C0IMN3_9ZZZZ</name>